<sequence>MTRARNIAGFSTITTTPSPVHVGPIGVLTATRIDGEFNKVDLNTRNITAAGIAATNLQVSGITTGLNVSGIITAQNGINFNGTSTGLNVSGVSTLATLTVTGNVSVGGTLTYEDVTNIDSIGIITARKGIVSSGVVTATSFSGSGANLTGIVADKIFEGNTEVETVDTGSDGHVKVTTEGTERLRITSTGKVGISSDAPTSLLTVGPKPNSARSTHPTVLISPTSGNASLMLRGNSPTIDFDSTGSGIAQVCTDNKDLIVSAGTFEDTSLNVGEMVRIKANGLIGIGTDNPSRKLHVGESFIRVDDGYGLDSSGSTEKVILDNGFISFTTASAERVRIESNGRIAVGGFSGATSDLHIKTASSPTVRLQDTTNDCILLSLAQDSNAHVGTFSNHDLIFDTNSTERLRIASNGEIGIGNVSNPDTMLHIFMSSNTAYSATAGVRQGMKIFNDSNVDNGYASIELAATDGDDYYGSTLLSSIATGTNYSNDFAIQTRHAGNYGERLRITSAGVIQCGTSGVLKAEINNSVSGHQFISQCDDNNNGFEVYQKHGTTTTRNTFAVYANTGSSSSKELQFAVRGDGTVIGQSNSGIPLQQILHKSATSQTVANTSETRLTFTEITFTAKQASTTLVYEYVISGELDGARDNSFYRLFYSTDNWNTATNLPLNHTINGGNGNADNGTFNDVGFFYFTNPSGTTATKYALYFRQSIASSTEFNQQGLSSQPGGTTSNYSFFKMIEYPA</sequence>
<accession>A0A0K0KVR8</accession>
<protein>
    <submittedName>
        <fullName evidence="2">Uncharacterized protein</fullName>
    </submittedName>
</protein>
<name>A0A0K0KVR8_9CAUD</name>
<proteinExistence type="predicted"/>
<dbReference type="RefSeq" id="YP_009213547.1">
    <property type="nucleotide sequence ID" value="NC_028955.1"/>
</dbReference>
<dbReference type="KEGG" id="vg:26640091"/>
<dbReference type="EMBL" id="KM359505">
    <property type="protein sequence ID" value="AIR93417.1"/>
    <property type="molecule type" value="Genomic_DNA"/>
</dbReference>
<feature type="region of interest" description="Disordered" evidence="1">
    <location>
        <begin position="198"/>
        <end position="219"/>
    </location>
</feature>
<dbReference type="Proteomes" id="UP000207741">
    <property type="component" value="Segment"/>
</dbReference>
<dbReference type="GeneID" id="26640091"/>
<evidence type="ECO:0000256" key="1">
    <source>
        <dbReference type="SAM" id="MobiDB-lite"/>
    </source>
</evidence>
<reference evidence="3" key="1">
    <citation type="submission" date="2014-08" db="EMBL/GenBank/DDBJ databases">
        <authorList>
            <person name="Edwards T."/>
        </authorList>
    </citation>
    <scope>NUCLEOTIDE SEQUENCE [LARGE SCALE GENOMIC DNA]</scope>
</reference>
<keyword evidence="3" id="KW-1185">Reference proteome</keyword>
<evidence type="ECO:0000313" key="2">
    <source>
        <dbReference type="EMBL" id="AIR93417.1"/>
    </source>
</evidence>
<organism evidence="2 3">
    <name type="scientific">Prochlorococcus phage P-TIM68</name>
    <dbReference type="NCBI Taxonomy" id="1542477"/>
    <lineage>
        <taxon>Viruses</taxon>
        <taxon>Duplodnaviria</taxon>
        <taxon>Heunggongvirae</taxon>
        <taxon>Uroviricota</taxon>
        <taxon>Caudoviricetes</taxon>
        <taxon>Pantevenvirales</taxon>
        <taxon>Kyanoviridae</taxon>
        <taxon>Haifavirus</taxon>
        <taxon>Haifavirus tim68</taxon>
    </lineage>
</organism>
<evidence type="ECO:0000313" key="3">
    <source>
        <dbReference type="Proteomes" id="UP000207741"/>
    </source>
</evidence>